<reference evidence="2" key="1">
    <citation type="submission" date="2006-10" db="EMBL/GenBank/DDBJ databases">
        <authorList>
            <person name="Amadeo P."/>
            <person name="Zhao Q."/>
            <person name="Wortman J."/>
            <person name="Fraser-Liggett C."/>
            <person name="Carlton J."/>
        </authorList>
    </citation>
    <scope>NUCLEOTIDE SEQUENCE</scope>
    <source>
        <strain evidence="2">G3</strain>
    </source>
</reference>
<evidence type="ECO:0000313" key="2">
    <source>
        <dbReference type="EMBL" id="EAX92269.1"/>
    </source>
</evidence>
<protein>
    <submittedName>
        <fullName evidence="2">Surface antigen BspA-like</fullName>
    </submittedName>
</protein>
<dbReference type="PANTHER" id="PTHR45661">
    <property type="entry name" value="SURFACE ANTIGEN"/>
    <property type="match status" value="1"/>
</dbReference>
<sequence length="629" mass="70117">MLHLFCLLSIISFNDDKSEVNITTDGIYEFSPLIPSNIKKATFFGNITEFAKNSFNLYPYVEVIVMNLTSKSLIIGKKAFKHLKSLHTIKIPDNTIIIDDEAFSGCMALTQFDFPSSCRNVSSKCFWECSKLKFLNLTNVDNIAEGAFKECSSLSEIIFKKPLEIIQKETFASCSSLKKVTISNSITYIGDAAFFYCYNLDPFNLPDSLEYIGANAFCRINGFTEITVPPKIQSISAGCFYGMKNLKKINLNHVKVIESQALANCSNLDDINYGDSLTKIYLSGFEYSGLKGELNLPSTLSYFGEKCFKGISITSLIFNSDNVKLEDNAFEDCSSLESVTFKNDNVNIDSGVFASCSSLKQIKIPNNVKIIGKNLFYSCNELVNVQLPEHLEAINQQAFYKCEKLKSIRFPASLNKIGLKAFYSCSSLTEVYLPESLQMVGLECFASCGNLKFVHVISNVEFDVNVFSNCANFKEIIFNSSSINNITIPISDPKCVINIVNAGEEISFTGHSFQAINITCKIRKINSKKHVAFETFTYNGIYEIEGDLSDNIRIKCVNLNPEYKGKLFGIELSRYTKCGVNPKCGGKSPTVGILVALAILIIIGVIAAFFILRWRKNRMKGFSEIPSNI</sequence>
<accession>A2FS54</accession>
<dbReference type="PANTHER" id="PTHR45661:SF3">
    <property type="entry name" value="IG-LIKE DOMAIN-CONTAINING PROTEIN"/>
    <property type="match status" value="1"/>
</dbReference>
<keyword evidence="1" id="KW-1133">Transmembrane helix</keyword>
<dbReference type="RefSeq" id="XP_001305199.1">
    <property type="nucleotide sequence ID" value="XM_001305198.1"/>
</dbReference>
<keyword evidence="1" id="KW-0812">Transmembrane</keyword>
<dbReference type="Proteomes" id="UP000001542">
    <property type="component" value="Unassembled WGS sequence"/>
</dbReference>
<dbReference type="InterPro" id="IPR032675">
    <property type="entry name" value="LRR_dom_sf"/>
</dbReference>
<dbReference type="STRING" id="5722.A2FS54"/>
<organism evidence="2 3">
    <name type="scientific">Trichomonas vaginalis (strain ATCC PRA-98 / G3)</name>
    <dbReference type="NCBI Taxonomy" id="412133"/>
    <lineage>
        <taxon>Eukaryota</taxon>
        <taxon>Metamonada</taxon>
        <taxon>Parabasalia</taxon>
        <taxon>Trichomonadida</taxon>
        <taxon>Trichomonadidae</taxon>
        <taxon>Trichomonas</taxon>
    </lineage>
</organism>
<keyword evidence="3" id="KW-1185">Reference proteome</keyword>
<dbReference type="VEuPathDB" id="TrichDB:TVAG_168020"/>
<evidence type="ECO:0000256" key="1">
    <source>
        <dbReference type="SAM" id="Phobius"/>
    </source>
</evidence>
<dbReference type="VEuPathDB" id="TrichDB:TVAGG3_0699750"/>
<dbReference type="InParanoid" id="A2FS54"/>
<evidence type="ECO:0000313" key="3">
    <source>
        <dbReference type="Proteomes" id="UP000001542"/>
    </source>
</evidence>
<dbReference type="SUPFAM" id="SSF52058">
    <property type="entry name" value="L domain-like"/>
    <property type="match status" value="2"/>
</dbReference>
<keyword evidence="1" id="KW-0472">Membrane</keyword>
<dbReference type="InterPro" id="IPR026906">
    <property type="entry name" value="LRR_5"/>
</dbReference>
<dbReference type="InterPro" id="IPR053139">
    <property type="entry name" value="Surface_bspA-like"/>
</dbReference>
<gene>
    <name evidence="2" type="ORF">TVAG_168020</name>
</gene>
<dbReference type="EMBL" id="DS113977">
    <property type="protein sequence ID" value="EAX92269.1"/>
    <property type="molecule type" value="Genomic_DNA"/>
</dbReference>
<dbReference type="SMR" id="A2FS54"/>
<reference evidence="2" key="2">
    <citation type="journal article" date="2007" name="Science">
        <title>Draft genome sequence of the sexually transmitted pathogen Trichomonas vaginalis.</title>
        <authorList>
            <person name="Carlton J.M."/>
            <person name="Hirt R.P."/>
            <person name="Silva J.C."/>
            <person name="Delcher A.L."/>
            <person name="Schatz M."/>
            <person name="Zhao Q."/>
            <person name="Wortman J.R."/>
            <person name="Bidwell S.L."/>
            <person name="Alsmark U.C.M."/>
            <person name="Besteiro S."/>
            <person name="Sicheritz-Ponten T."/>
            <person name="Noel C.J."/>
            <person name="Dacks J.B."/>
            <person name="Foster P.G."/>
            <person name="Simillion C."/>
            <person name="Van de Peer Y."/>
            <person name="Miranda-Saavedra D."/>
            <person name="Barton G.J."/>
            <person name="Westrop G.D."/>
            <person name="Mueller S."/>
            <person name="Dessi D."/>
            <person name="Fiori P.L."/>
            <person name="Ren Q."/>
            <person name="Paulsen I."/>
            <person name="Zhang H."/>
            <person name="Bastida-Corcuera F.D."/>
            <person name="Simoes-Barbosa A."/>
            <person name="Brown M.T."/>
            <person name="Hayes R.D."/>
            <person name="Mukherjee M."/>
            <person name="Okumura C.Y."/>
            <person name="Schneider R."/>
            <person name="Smith A.J."/>
            <person name="Vanacova S."/>
            <person name="Villalvazo M."/>
            <person name="Haas B.J."/>
            <person name="Pertea M."/>
            <person name="Feldblyum T.V."/>
            <person name="Utterback T.R."/>
            <person name="Shu C.L."/>
            <person name="Osoegawa K."/>
            <person name="de Jong P.J."/>
            <person name="Hrdy I."/>
            <person name="Horvathova L."/>
            <person name="Zubacova Z."/>
            <person name="Dolezal P."/>
            <person name="Malik S.B."/>
            <person name="Logsdon J.M. Jr."/>
            <person name="Henze K."/>
            <person name="Gupta A."/>
            <person name="Wang C.C."/>
            <person name="Dunne R.L."/>
            <person name="Upcroft J.A."/>
            <person name="Upcroft P."/>
            <person name="White O."/>
            <person name="Salzberg S.L."/>
            <person name="Tang P."/>
            <person name="Chiu C.-H."/>
            <person name="Lee Y.-S."/>
            <person name="Embley T.M."/>
            <person name="Coombs G.H."/>
            <person name="Mottram J.C."/>
            <person name="Tachezy J."/>
            <person name="Fraser-Liggett C.M."/>
            <person name="Johnson P.J."/>
        </authorList>
    </citation>
    <scope>NUCLEOTIDE SEQUENCE [LARGE SCALE GENOMIC DNA]</scope>
    <source>
        <strain evidence="2">G3</strain>
    </source>
</reference>
<dbReference type="KEGG" id="tva:4749978"/>
<proteinExistence type="predicted"/>
<feature type="transmembrane region" description="Helical" evidence="1">
    <location>
        <begin position="591"/>
        <end position="612"/>
    </location>
</feature>
<dbReference type="OrthoDB" id="2015831at2759"/>
<dbReference type="Pfam" id="PF13306">
    <property type="entry name" value="LRR_5"/>
    <property type="match status" value="2"/>
</dbReference>
<dbReference type="Gene3D" id="3.80.10.10">
    <property type="entry name" value="Ribonuclease Inhibitor"/>
    <property type="match status" value="4"/>
</dbReference>
<name>A2FS54_TRIV3</name>
<dbReference type="AlphaFoldDB" id="A2FS54"/>